<evidence type="ECO:0000313" key="1">
    <source>
        <dbReference type="EMBL" id="KHD77402.1"/>
    </source>
</evidence>
<gene>
    <name evidence="1" type="ORF">MB27_11730</name>
</gene>
<reference evidence="1 2" key="1">
    <citation type="submission" date="2014-10" db="EMBL/GenBank/DDBJ databases">
        <title>Draft genome sequence of Actinoplanes utahensis NRRL 12052.</title>
        <authorList>
            <person name="Velasco-Bucheli B."/>
            <person name="del Cerro C."/>
            <person name="Hormigo D."/>
            <person name="Garcia J.L."/>
            <person name="Acebal C."/>
            <person name="Arroyo M."/>
            <person name="de la Mata I."/>
        </authorList>
    </citation>
    <scope>NUCLEOTIDE SEQUENCE [LARGE SCALE GENOMIC DNA]</scope>
    <source>
        <strain evidence="1 2">NRRL 12052</strain>
    </source>
</reference>
<organism evidence="1 2">
    <name type="scientific">Actinoplanes utahensis</name>
    <dbReference type="NCBI Taxonomy" id="1869"/>
    <lineage>
        <taxon>Bacteria</taxon>
        <taxon>Bacillati</taxon>
        <taxon>Actinomycetota</taxon>
        <taxon>Actinomycetes</taxon>
        <taxon>Micromonosporales</taxon>
        <taxon>Micromonosporaceae</taxon>
        <taxon>Actinoplanes</taxon>
    </lineage>
</organism>
<protein>
    <submittedName>
        <fullName evidence="1">Uncharacterized protein</fullName>
    </submittedName>
</protein>
<dbReference type="Proteomes" id="UP000054537">
    <property type="component" value="Unassembled WGS sequence"/>
</dbReference>
<accession>A0A0A6XBD9</accession>
<keyword evidence="2" id="KW-1185">Reference proteome</keyword>
<comment type="caution">
    <text evidence="1">The sequence shown here is derived from an EMBL/GenBank/DDBJ whole genome shotgun (WGS) entry which is preliminary data.</text>
</comment>
<dbReference type="AlphaFoldDB" id="A0A0A6XBD9"/>
<dbReference type="EMBL" id="JRTT01000011">
    <property type="protein sequence ID" value="KHD77402.1"/>
    <property type="molecule type" value="Genomic_DNA"/>
</dbReference>
<evidence type="ECO:0000313" key="2">
    <source>
        <dbReference type="Proteomes" id="UP000054537"/>
    </source>
</evidence>
<proteinExistence type="predicted"/>
<sequence>MQPGQDREHAIVGRISARLQTLIGTGRATADFALLCGEAERRLGPEHETTLLTEYHLEVRRDADRGPAASVPVWESLRERAGKSLPAGTPAELAIRFRHLRRLRCRGRHGDLDLLVGLCREEIGHRAVIPDPHGAGEARTDLALALRDRAWLGGFTGPAARPDPWPDLREAVALIEGEVRRHRESPVPDQPAAVAARRVQVEVLLAAGRADPAAAGRALAIADELVLAEEDVTDLRDPAYDHLTPAHVLLAEALLLAGRTEEAARVARLAYALHAGTRVFDPARPLLALARSEARTDRAGAARTARAALEQRTATFGGDGPYVAEAADLAGALTS</sequence>
<dbReference type="RefSeq" id="WP_043524313.1">
    <property type="nucleotide sequence ID" value="NZ_BAABKU010000020.1"/>
</dbReference>
<name>A0A0A6XBD9_ACTUT</name>